<keyword evidence="4" id="KW-1185">Reference proteome</keyword>
<dbReference type="GO" id="GO:0004674">
    <property type="term" value="F:protein serine/threonine kinase activity"/>
    <property type="evidence" value="ECO:0007669"/>
    <property type="project" value="UniProtKB-KW"/>
</dbReference>
<keyword evidence="1" id="KW-0418">Kinase</keyword>
<comment type="caution">
    <text evidence="3">The sequence shown here is derived from an EMBL/GenBank/DDBJ whole genome shotgun (WGS) entry which is preliminary data.</text>
</comment>
<evidence type="ECO:0000256" key="1">
    <source>
        <dbReference type="ARBA" id="ARBA00022527"/>
    </source>
</evidence>
<dbReference type="RefSeq" id="WP_164610492.1">
    <property type="nucleotide sequence ID" value="NZ_JAAIKE010000002.1"/>
</dbReference>
<dbReference type="InterPro" id="IPR003594">
    <property type="entry name" value="HATPase_dom"/>
</dbReference>
<dbReference type="CDD" id="cd16936">
    <property type="entry name" value="HATPase_RsbW-like"/>
    <property type="match status" value="1"/>
</dbReference>
<protein>
    <submittedName>
        <fullName evidence="3">ATP-binding protein</fullName>
    </submittedName>
</protein>
<organism evidence="3 4">
    <name type="scientific">Pseudotabrizicola algicola</name>
    <dbReference type="NCBI Taxonomy" id="2709381"/>
    <lineage>
        <taxon>Bacteria</taxon>
        <taxon>Pseudomonadati</taxon>
        <taxon>Pseudomonadota</taxon>
        <taxon>Alphaproteobacteria</taxon>
        <taxon>Rhodobacterales</taxon>
        <taxon>Paracoccaceae</taxon>
        <taxon>Pseudotabrizicola</taxon>
    </lineage>
</organism>
<sequence length="148" mass="15989">MPCDMARRRTRIVIPSDPLAVRQALCALFERLLAGAMTADARDTAQIVLAEALNNIVEHAYAQAPGEIEVTIDVSPGGLTCRIMDAGLPLPGGGLPEGEAPALPAEGDLPEGGFGWHLIRALSEDLNYRREGERNFLSFRISAQQYPH</sequence>
<dbReference type="InterPro" id="IPR036890">
    <property type="entry name" value="HATPase_C_sf"/>
</dbReference>
<dbReference type="AlphaFoldDB" id="A0A6B3RST3"/>
<dbReference type="GO" id="GO:0005524">
    <property type="term" value="F:ATP binding"/>
    <property type="evidence" value="ECO:0007669"/>
    <property type="project" value="UniProtKB-KW"/>
</dbReference>
<keyword evidence="1" id="KW-0723">Serine/threonine-protein kinase</keyword>
<dbReference type="PANTHER" id="PTHR35526:SF3">
    <property type="entry name" value="ANTI-SIGMA-F FACTOR RSBW"/>
    <property type="match status" value="1"/>
</dbReference>
<gene>
    <name evidence="3" type="ORF">G3572_07795</name>
</gene>
<feature type="domain" description="Histidine kinase/HSP90-like ATPase" evidence="2">
    <location>
        <begin position="14"/>
        <end position="140"/>
    </location>
</feature>
<dbReference type="EMBL" id="JAAIKE010000002">
    <property type="protein sequence ID" value="NEX46102.1"/>
    <property type="molecule type" value="Genomic_DNA"/>
</dbReference>
<keyword evidence="3" id="KW-0547">Nucleotide-binding</keyword>
<accession>A0A6B3RST3</accession>
<name>A0A6B3RST3_9RHOB</name>
<dbReference type="InterPro" id="IPR050267">
    <property type="entry name" value="Anti-sigma-factor_SerPK"/>
</dbReference>
<evidence type="ECO:0000313" key="4">
    <source>
        <dbReference type="Proteomes" id="UP000481421"/>
    </source>
</evidence>
<reference evidence="3 4" key="1">
    <citation type="submission" date="2020-02" db="EMBL/GenBank/DDBJ databases">
        <title>Rhodobacter algicola sp. nov., isolated from microalga culture.</title>
        <authorList>
            <person name="Park C.-Y."/>
        </authorList>
    </citation>
    <scope>NUCLEOTIDE SEQUENCE [LARGE SCALE GENOMIC DNA]</scope>
    <source>
        <strain evidence="3 4">ETT8</strain>
    </source>
</reference>
<proteinExistence type="predicted"/>
<dbReference type="Proteomes" id="UP000481421">
    <property type="component" value="Unassembled WGS sequence"/>
</dbReference>
<keyword evidence="1" id="KW-0808">Transferase</keyword>
<evidence type="ECO:0000313" key="3">
    <source>
        <dbReference type="EMBL" id="NEX46102.1"/>
    </source>
</evidence>
<dbReference type="PANTHER" id="PTHR35526">
    <property type="entry name" value="ANTI-SIGMA-F FACTOR RSBW-RELATED"/>
    <property type="match status" value="1"/>
</dbReference>
<dbReference type="Pfam" id="PF13581">
    <property type="entry name" value="HATPase_c_2"/>
    <property type="match status" value="1"/>
</dbReference>
<keyword evidence="3" id="KW-0067">ATP-binding</keyword>
<evidence type="ECO:0000259" key="2">
    <source>
        <dbReference type="Pfam" id="PF13581"/>
    </source>
</evidence>
<dbReference type="Gene3D" id="3.30.565.10">
    <property type="entry name" value="Histidine kinase-like ATPase, C-terminal domain"/>
    <property type="match status" value="1"/>
</dbReference>
<dbReference type="SUPFAM" id="SSF55874">
    <property type="entry name" value="ATPase domain of HSP90 chaperone/DNA topoisomerase II/histidine kinase"/>
    <property type="match status" value="1"/>
</dbReference>